<dbReference type="Proteomes" id="UP000230391">
    <property type="component" value="Unassembled WGS sequence"/>
</dbReference>
<name>A0A2M8FEI3_9BACT</name>
<evidence type="ECO:0000313" key="2">
    <source>
        <dbReference type="Proteomes" id="UP000230391"/>
    </source>
</evidence>
<dbReference type="EMBL" id="PFRD01000089">
    <property type="protein sequence ID" value="PJC56049.1"/>
    <property type="molecule type" value="Genomic_DNA"/>
</dbReference>
<evidence type="ECO:0000313" key="1">
    <source>
        <dbReference type="EMBL" id="PJC56049.1"/>
    </source>
</evidence>
<proteinExistence type="predicted"/>
<protein>
    <submittedName>
        <fullName evidence="1">Uncharacterized protein</fullName>
    </submittedName>
</protein>
<dbReference type="AlphaFoldDB" id="A0A2M8FEI3"/>
<accession>A0A2M8FEI3</accession>
<organism evidence="1 2">
    <name type="scientific">Candidatus Kaiserbacteria bacterium CG_4_9_14_0_2_um_filter_41_32</name>
    <dbReference type="NCBI Taxonomy" id="1974601"/>
    <lineage>
        <taxon>Bacteria</taxon>
        <taxon>Candidatus Kaiseribacteriota</taxon>
    </lineage>
</organism>
<comment type="caution">
    <text evidence="1">The sequence shown here is derived from an EMBL/GenBank/DDBJ whole genome shotgun (WGS) entry which is preliminary data.</text>
</comment>
<reference evidence="2" key="1">
    <citation type="submission" date="2017-09" db="EMBL/GenBank/DDBJ databases">
        <title>Depth-based differentiation of microbial function through sediment-hosted aquifers and enrichment of novel symbionts in the deep terrestrial subsurface.</title>
        <authorList>
            <person name="Probst A.J."/>
            <person name="Ladd B."/>
            <person name="Jarett J.K."/>
            <person name="Geller-Mcgrath D.E."/>
            <person name="Sieber C.M.K."/>
            <person name="Emerson J.B."/>
            <person name="Anantharaman K."/>
            <person name="Thomas B.C."/>
            <person name="Malmstrom R."/>
            <person name="Stieglmeier M."/>
            <person name="Klingl A."/>
            <person name="Woyke T."/>
            <person name="Ryan C.M."/>
            <person name="Banfield J.F."/>
        </authorList>
    </citation>
    <scope>NUCLEOTIDE SEQUENCE [LARGE SCALE GENOMIC DNA]</scope>
</reference>
<sequence>MDISNILATDLKSALSLDDMGETQRQQFLGDLGAVVLEGALLRYLEQSDEDDQSVFSSWVQAHASDDDLLPKLLKTYPQFKETLTDEIVAFKTDVIRVVNKK</sequence>
<gene>
    <name evidence="1" type="ORF">CO026_02475</name>
</gene>